<dbReference type="EMBL" id="EF147423">
    <property type="protein sequence ID" value="ABK95436.1"/>
    <property type="molecule type" value="mRNA"/>
</dbReference>
<feature type="transmembrane region" description="Helical" evidence="1">
    <location>
        <begin position="12"/>
        <end position="30"/>
    </location>
</feature>
<sequence length="71" mass="8051">MSGGAFLFIHPLLYFFTGHLQFTMLLILLVHGARLLKLVNCAYTILGLKRSFYNLLPLESCLLCSLVCKFI</sequence>
<evidence type="ECO:0000256" key="1">
    <source>
        <dbReference type="SAM" id="Phobius"/>
    </source>
</evidence>
<proteinExistence type="evidence at transcript level"/>
<accession>A9PGD3</accession>
<reference evidence="2" key="1">
    <citation type="journal article" date="2008" name="BMC Genomics">
        <title>Analysis of 4,664 high-quality sequence-finished poplar full-length cDNA clones and their utility for the discovery of genes responding to insect feeding.</title>
        <authorList>
            <person name="Ralph S.G."/>
            <person name="Chun H.J."/>
            <person name="Cooper D."/>
            <person name="Kirkpatrick R."/>
            <person name="Kolosova N."/>
            <person name="Gunter L."/>
            <person name="Tuskan G.A."/>
            <person name="Douglas C.J."/>
            <person name="Holt R.A."/>
            <person name="Jones S.J."/>
            <person name="Marra M.A."/>
            <person name="Bohlmann J."/>
        </authorList>
    </citation>
    <scope>NUCLEOTIDE SEQUENCE</scope>
    <source>
        <tissue evidence="2">Young and mature leaves</tissue>
    </source>
</reference>
<protein>
    <submittedName>
        <fullName evidence="2">Uncharacterized protein</fullName>
    </submittedName>
</protein>
<keyword evidence="1" id="KW-0472">Membrane</keyword>
<name>A9PGD3_POPTR</name>
<dbReference type="AlphaFoldDB" id="A9PGD3"/>
<keyword evidence="1" id="KW-0812">Transmembrane</keyword>
<organism evidence="2">
    <name type="scientific">Populus trichocarpa</name>
    <name type="common">Western balsam poplar</name>
    <name type="synonym">Populus balsamifera subsp. trichocarpa</name>
    <dbReference type="NCBI Taxonomy" id="3694"/>
    <lineage>
        <taxon>Eukaryota</taxon>
        <taxon>Viridiplantae</taxon>
        <taxon>Streptophyta</taxon>
        <taxon>Embryophyta</taxon>
        <taxon>Tracheophyta</taxon>
        <taxon>Spermatophyta</taxon>
        <taxon>Magnoliopsida</taxon>
        <taxon>eudicotyledons</taxon>
        <taxon>Gunneridae</taxon>
        <taxon>Pentapetalae</taxon>
        <taxon>rosids</taxon>
        <taxon>fabids</taxon>
        <taxon>Malpighiales</taxon>
        <taxon>Salicaceae</taxon>
        <taxon>Saliceae</taxon>
        <taxon>Populus</taxon>
    </lineage>
</organism>
<evidence type="ECO:0000313" key="2">
    <source>
        <dbReference type="EMBL" id="ABK95436.1"/>
    </source>
</evidence>
<keyword evidence="1" id="KW-1133">Transmembrane helix</keyword>